<evidence type="ECO:0008006" key="4">
    <source>
        <dbReference type="Google" id="ProtNLM"/>
    </source>
</evidence>
<dbReference type="InterPro" id="IPR038765">
    <property type="entry name" value="Papain-like_cys_pep_sf"/>
</dbReference>
<feature type="region of interest" description="Disordered" evidence="1">
    <location>
        <begin position="454"/>
        <end position="486"/>
    </location>
</feature>
<feature type="compositionally biased region" description="Basic and acidic residues" evidence="1">
    <location>
        <begin position="180"/>
        <end position="189"/>
    </location>
</feature>
<feature type="region of interest" description="Disordered" evidence="1">
    <location>
        <begin position="498"/>
        <end position="532"/>
    </location>
</feature>
<dbReference type="Proteomes" id="UP000077755">
    <property type="component" value="Chromosome 3"/>
</dbReference>
<dbReference type="EMBL" id="CP093345">
    <property type="protein sequence ID" value="WOG92333.1"/>
    <property type="molecule type" value="Genomic_DNA"/>
</dbReference>
<proteinExistence type="predicted"/>
<dbReference type="AlphaFoldDB" id="A0AAF0WQ03"/>
<dbReference type="Gene3D" id="3.40.395.10">
    <property type="entry name" value="Adenoviral Proteinase, Chain A"/>
    <property type="match status" value="1"/>
</dbReference>
<dbReference type="PANTHER" id="PTHR34835">
    <property type="entry name" value="OS07G0283600 PROTEIN-RELATED"/>
    <property type="match status" value="1"/>
</dbReference>
<gene>
    <name evidence="2" type="ORF">DCAR_0311597</name>
</gene>
<sequence>MEDDQQNSTPTTSEGSRKKRYKHAAKKNKVKPGQKSTPDSDESNEETYSIHELYRAQFQATNANNQSEATQAQNQSEQTEDARQTEDQTEGNFQPPTEENFMKIKPWMKNMLKKINNLRVKKKLKIKTNLPLQKIRNGKERRPKSNIFLLNIKIPIPNKFDMQQEEAQPKAKRPNFHLPTKKDANEKYEGQPAKHLQTPKDDLKLRNSPRLFSEMISDLTEDQKKWVERTGFGRLLDFTLELIPANLAYNVFQIFDPNTVSLNSNNELIPILEEDVYEVLVLPCGRESITLGTYDYYRSRIDEWSAQFKTEKESTQVTVAKLVQLIKNQGLTQNFKFNFLLVLSNVLIGTPTYSYIDRQMLRLHGNLDECYRYNWAEFLISYLASATKSCMKMHQVISELFYADRVRHKGIKLVERQCPFKGWTQEKLRERQAIDVYGGPFGFGLIMKPLRDLPSSQEQTATENAKGNDKGTDVPNPPLHDWNSHQNDDDLWEEWERAQRQSVQNETNDREDVRDTEQHIQVEQQHDDGQASSEKVQDFLESIRSMANELIDTKLLFDTELNLALQKYPTNEQLLDNKNIVFNVFHQQGTEKTTNTDSSPPEENTDTEEFQDCYEEEDFHLTIEDVEQLDLLSFVDSAKINAQQTDLFETDTVGEIYPSFSLGIDDEEDIPPITPKPALWEKSSRALKIGRYGKSPFIERVIDIHSKITNQEFGVWRYMTEIKDPMEQIFLCNDFFSLREDMQSLNIGKHIETMVVDTWAIVLNDAEKFKSDDSPLRLFFTIGCVNATLDEKKTLATTYKLFAENVDSMLIQCNRTKLDLIDMAFFPICAFEHYYLIVYHLKNWTYEIIDNIDRSKIDPKKCYGEKPKILHSHFVKYLHAKGHVGISGKVKKMKPSYLHLPWQTRNNSIDCGVFLMRHMESYKGDLKSWSTGLNAEKDGQDHQLIKLRIKYNNAILSSQLNQKKKEILRQGKELYIEAASKKLVDLVINSSQQSQEERPTSTIAAKSQNKKKVTFAKNLITPFDEVGDPPKDV</sequence>
<evidence type="ECO:0000313" key="2">
    <source>
        <dbReference type="EMBL" id="WOG92333.1"/>
    </source>
</evidence>
<accession>A0AAF0WQ03</accession>
<dbReference type="SUPFAM" id="SSF54001">
    <property type="entry name" value="Cysteine proteinases"/>
    <property type="match status" value="1"/>
</dbReference>
<feature type="compositionally biased region" description="Polar residues" evidence="1">
    <location>
        <begin position="1"/>
        <end position="14"/>
    </location>
</feature>
<feature type="compositionally biased region" description="Basic residues" evidence="1">
    <location>
        <begin position="17"/>
        <end position="32"/>
    </location>
</feature>
<evidence type="ECO:0000256" key="1">
    <source>
        <dbReference type="SAM" id="MobiDB-lite"/>
    </source>
</evidence>
<organism evidence="2 3">
    <name type="scientific">Daucus carota subsp. sativus</name>
    <name type="common">Carrot</name>
    <dbReference type="NCBI Taxonomy" id="79200"/>
    <lineage>
        <taxon>Eukaryota</taxon>
        <taxon>Viridiplantae</taxon>
        <taxon>Streptophyta</taxon>
        <taxon>Embryophyta</taxon>
        <taxon>Tracheophyta</taxon>
        <taxon>Spermatophyta</taxon>
        <taxon>Magnoliopsida</taxon>
        <taxon>eudicotyledons</taxon>
        <taxon>Gunneridae</taxon>
        <taxon>Pentapetalae</taxon>
        <taxon>asterids</taxon>
        <taxon>campanulids</taxon>
        <taxon>Apiales</taxon>
        <taxon>Apiaceae</taxon>
        <taxon>Apioideae</taxon>
        <taxon>Scandiceae</taxon>
        <taxon>Daucinae</taxon>
        <taxon>Daucus</taxon>
        <taxon>Daucus sect. Daucus</taxon>
    </lineage>
</organism>
<reference evidence="2" key="2">
    <citation type="submission" date="2022-03" db="EMBL/GenBank/DDBJ databases">
        <title>Draft title - Genomic analysis of global carrot germplasm unveils the trajectory of domestication and the origin of high carotenoid orange carrot.</title>
        <authorList>
            <person name="Iorizzo M."/>
            <person name="Ellison S."/>
            <person name="Senalik D."/>
            <person name="Macko-Podgorni A."/>
            <person name="Grzebelus D."/>
            <person name="Bostan H."/>
            <person name="Rolling W."/>
            <person name="Curaba J."/>
            <person name="Simon P."/>
        </authorList>
    </citation>
    <scope>NUCLEOTIDE SEQUENCE</scope>
    <source>
        <tissue evidence="2">Leaf</tissue>
    </source>
</reference>
<protein>
    <recommendedName>
        <fullName evidence="4">Ubiquitin-like protease family profile domain-containing protein</fullName>
    </recommendedName>
</protein>
<feature type="compositionally biased region" description="Basic and acidic residues" evidence="1">
    <location>
        <begin position="507"/>
        <end position="529"/>
    </location>
</feature>
<feature type="region of interest" description="Disordered" evidence="1">
    <location>
        <begin position="1"/>
        <end position="99"/>
    </location>
</feature>
<name>A0AAF0WQ03_DAUCS</name>
<feature type="compositionally biased region" description="Polar residues" evidence="1">
    <location>
        <begin position="454"/>
        <end position="465"/>
    </location>
</feature>
<evidence type="ECO:0000313" key="3">
    <source>
        <dbReference type="Proteomes" id="UP000077755"/>
    </source>
</evidence>
<feature type="compositionally biased region" description="Polar residues" evidence="1">
    <location>
        <begin position="58"/>
        <end position="77"/>
    </location>
</feature>
<keyword evidence="3" id="KW-1185">Reference proteome</keyword>
<reference evidence="2" key="1">
    <citation type="journal article" date="2016" name="Nat. Genet.">
        <title>A high-quality carrot genome assembly provides new insights into carotenoid accumulation and asterid genome evolution.</title>
        <authorList>
            <person name="Iorizzo M."/>
            <person name="Ellison S."/>
            <person name="Senalik D."/>
            <person name="Zeng P."/>
            <person name="Satapoomin P."/>
            <person name="Huang J."/>
            <person name="Bowman M."/>
            <person name="Iovene M."/>
            <person name="Sanseverino W."/>
            <person name="Cavagnaro P."/>
            <person name="Yildiz M."/>
            <person name="Macko-Podgorni A."/>
            <person name="Moranska E."/>
            <person name="Grzebelus E."/>
            <person name="Grzebelus D."/>
            <person name="Ashrafi H."/>
            <person name="Zheng Z."/>
            <person name="Cheng S."/>
            <person name="Spooner D."/>
            <person name="Van Deynze A."/>
            <person name="Simon P."/>
        </authorList>
    </citation>
    <scope>NUCLEOTIDE SEQUENCE</scope>
    <source>
        <tissue evidence="2">Leaf</tissue>
    </source>
</reference>
<feature type="region of interest" description="Disordered" evidence="1">
    <location>
        <begin position="163"/>
        <end position="196"/>
    </location>
</feature>